<evidence type="ECO:0000313" key="2">
    <source>
        <dbReference type="Proteomes" id="UP000251842"/>
    </source>
</evidence>
<dbReference type="OrthoDB" id="5918636at2"/>
<protein>
    <recommendedName>
        <fullName evidence="3">DUF4238 domain-containing protein</fullName>
    </recommendedName>
</protein>
<dbReference type="InterPro" id="IPR025332">
    <property type="entry name" value="DUF4238"/>
</dbReference>
<evidence type="ECO:0008006" key="3">
    <source>
        <dbReference type="Google" id="ProtNLM"/>
    </source>
</evidence>
<keyword evidence="2" id="KW-1185">Reference proteome</keyword>
<reference evidence="2" key="1">
    <citation type="submission" date="2018-05" db="EMBL/GenBank/DDBJ databases">
        <title>Luteimonas pekinense sp. nov., isolated from human Meibomian gland secretions, Beijing, China.</title>
        <authorList>
            <person name="Wen T."/>
            <person name="Bai H."/>
            <person name="Lv H."/>
        </authorList>
    </citation>
    <scope>NUCLEOTIDE SEQUENCE [LARGE SCALE GENOMIC DNA]</scope>
    <source>
        <strain evidence="2">83-4</strain>
    </source>
</reference>
<dbReference type="Pfam" id="PF14022">
    <property type="entry name" value="DUF4238"/>
    <property type="match status" value="1"/>
</dbReference>
<name>A0A344J640_9GAMM</name>
<proteinExistence type="predicted"/>
<organism evidence="1 2">
    <name type="scientific">Solilutibacter oculi</name>
    <dbReference type="NCBI Taxonomy" id="2698682"/>
    <lineage>
        <taxon>Bacteria</taxon>
        <taxon>Pseudomonadati</taxon>
        <taxon>Pseudomonadota</taxon>
        <taxon>Gammaproteobacteria</taxon>
        <taxon>Lysobacterales</taxon>
        <taxon>Lysobacteraceae</taxon>
        <taxon>Solilutibacter</taxon>
    </lineage>
</organism>
<dbReference type="RefSeq" id="WP_112926713.1">
    <property type="nucleotide sequence ID" value="NZ_CP029556.1"/>
</dbReference>
<dbReference type="Proteomes" id="UP000251842">
    <property type="component" value="Chromosome"/>
</dbReference>
<gene>
    <name evidence="1" type="ORF">DCD74_07200</name>
</gene>
<accession>A0A344J640</accession>
<sequence length="349" mass="39657">MTTAFSTTTVKQAHVANHYVPRLYLKQWSASGMIPTYRLLVPNESCSLWKLQSLKGIAYHQHLYTYIAGDEATDEFERWLDSEFEGPAEEAIDRVVREDTLTPEHWARLARFAVAQDVRTPARLREFLARQSEQMPDLLQRVVQDSVQQLEQDGSPVGLGSAALQDESKAFPLKVTIEREPDGSGTLKATTLVGRKMWIWSQRHLLTSTIQKLPPIRWTILHAPSGVSWPTSDNPLVRLNFFNPTNYNFGGGWGVQNGDILLPLSPKHLLYTCIGRKPRPRGTPLDMGTALLIRRIIVEHADRYVFAVEPGDIHSIRPRIVSPEACKAERETWQRWHDDQSHAEIALAR</sequence>
<dbReference type="EMBL" id="CP029556">
    <property type="protein sequence ID" value="AXA84500.1"/>
    <property type="molecule type" value="Genomic_DNA"/>
</dbReference>
<dbReference type="AlphaFoldDB" id="A0A344J640"/>
<dbReference type="KEGG" id="lue:DCD74_07200"/>
<evidence type="ECO:0000313" key="1">
    <source>
        <dbReference type="EMBL" id="AXA84500.1"/>
    </source>
</evidence>